<dbReference type="Proteomes" id="UP000236291">
    <property type="component" value="Unassembled WGS sequence"/>
</dbReference>
<organism evidence="1 2">
    <name type="scientific">Trifolium pratense</name>
    <name type="common">Red clover</name>
    <dbReference type="NCBI Taxonomy" id="57577"/>
    <lineage>
        <taxon>Eukaryota</taxon>
        <taxon>Viridiplantae</taxon>
        <taxon>Streptophyta</taxon>
        <taxon>Embryophyta</taxon>
        <taxon>Tracheophyta</taxon>
        <taxon>Spermatophyta</taxon>
        <taxon>Magnoliopsida</taxon>
        <taxon>eudicotyledons</taxon>
        <taxon>Gunneridae</taxon>
        <taxon>Pentapetalae</taxon>
        <taxon>rosids</taxon>
        <taxon>fabids</taxon>
        <taxon>Fabales</taxon>
        <taxon>Fabaceae</taxon>
        <taxon>Papilionoideae</taxon>
        <taxon>50 kb inversion clade</taxon>
        <taxon>NPAAA clade</taxon>
        <taxon>Hologalegina</taxon>
        <taxon>IRL clade</taxon>
        <taxon>Trifolieae</taxon>
        <taxon>Trifolium</taxon>
    </lineage>
</organism>
<proteinExistence type="predicted"/>
<dbReference type="EMBL" id="ASHM01095480">
    <property type="protein sequence ID" value="PNX65346.1"/>
    <property type="molecule type" value="Genomic_DNA"/>
</dbReference>
<protein>
    <submittedName>
        <fullName evidence="1">Uncharacterized protein</fullName>
    </submittedName>
</protein>
<evidence type="ECO:0000313" key="2">
    <source>
        <dbReference type="Proteomes" id="UP000236291"/>
    </source>
</evidence>
<comment type="caution">
    <text evidence="1">The sequence shown here is derived from an EMBL/GenBank/DDBJ whole genome shotgun (WGS) entry which is preliminary data.</text>
</comment>
<reference evidence="1 2" key="1">
    <citation type="journal article" date="2014" name="Am. J. Bot.">
        <title>Genome assembly and annotation for red clover (Trifolium pratense; Fabaceae).</title>
        <authorList>
            <person name="Istvanek J."/>
            <person name="Jaros M."/>
            <person name="Krenek A."/>
            <person name="Repkova J."/>
        </authorList>
    </citation>
    <scope>NUCLEOTIDE SEQUENCE [LARGE SCALE GENOMIC DNA]</scope>
    <source>
        <strain evidence="2">cv. Tatra</strain>
        <tissue evidence="1">Young leaves</tissue>
    </source>
</reference>
<evidence type="ECO:0000313" key="1">
    <source>
        <dbReference type="EMBL" id="PNX65346.1"/>
    </source>
</evidence>
<gene>
    <name evidence="1" type="ORF">L195_g054493</name>
</gene>
<feature type="non-terminal residue" evidence="1">
    <location>
        <position position="1"/>
    </location>
</feature>
<name>A0A2K3KGC2_TRIPR</name>
<dbReference type="AlphaFoldDB" id="A0A2K3KGC2"/>
<accession>A0A2K3KGC2</accession>
<sequence length="25" mass="2743">GTEQAGVRFLCTENANVRFAVTEMV</sequence>
<reference evidence="1 2" key="2">
    <citation type="journal article" date="2017" name="Front. Plant Sci.">
        <title>Gene Classification and Mining of Molecular Markers Useful in Red Clover (Trifolium pratense) Breeding.</title>
        <authorList>
            <person name="Istvanek J."/>
            <person name="Dluhosova J."/>
            <person name="Dluhos P."/>
            <person name="Patkova L."/>
            <person name="Nedelnik J."/>
            <person name="Repkova J."/>
        </authorList>
    </citation>
    <scope>NUCLEOTIDE SEQUENCE [LARGE SCALE GENOMIC DNA]</scope>
    <source>
        <strain evidence="2">cv. Tatra</strain>
        <tissue evidence="1">Young leaves</tissue>
    </source>
</reference>